<proteinExistence type="predicted"/>
<organism evidence="1 2">
    <name type="scientific">Cannabis sativa</name>
    <name type="common">Hemp</name>
    <name type="synonym">Marijuana</name>
    <dbReference type="NCBI Taxonomy" id="3483"/>
    <lineage>
        <taxon>Eukaryota</taxon>
        <taxon>Viridiplantae</taxon>
        <taxon>Streptophyta</taxon>
        <taxon>Embryophyta</taxon>
        <taxon>Tracheophyta</taxon>
        <taxon>Spermatophyta</taxon>
        <taxon>Magnoliopsida</taxon>
        <taxon>eudicotyledons</taxon>
        <taxon>Gunneridae</taxon>
        <taxon>Pentapetalae</taxon>
        <taxon>rosids</taxon>
        <taxon>fabids</taxon>
        <taxon>Rosales</taxon>
        <taxon>Cannabaceae</taxon>
        <taxon>Cannabis</taxon>
    </lineage>
</organism>
<sequence length="87" mass="9788">MLSLSSWEAKVIAKVEPATAKLTPLGGKKGNDSDCATKSITNRPSEYRFVGCENASYFECTRTLNRTEVTPASWTDSGEHHRRRRRK</sequence>
<dbReference type="AlphaFoldDB" id="A0A7J6E620"/>
<evidence type="ECO:0000313" key="1">
    <source>
        <dbReference type="EMBL" id="KAF4353857.1"/>
    </source>
</evidence>
<dbReference type="EMBL" id="JAATIP010000288">
    <property type="protein sequence ID" value="KAF4353857.1"/>
    <property type="molecule type" value="Genomic_DNA"/>
</dbReference>
<protein>
    <submittedName>
        <fullName evidence="1">Uncharacterized protein</fullName>
    </submittedName>
</protein>
<accession>A0A7J6E620</accession>
<evidence type="ECO:0000313" key="2">
    <source>
        <dbReference type="Proteomes" id="UP000525078"/>
    </source>
</evidence>
<comment type="caution">
    <text evidence="1">The sequence shown here is derived from an EMBL/GenBank/DDBJ whole genome shotgun (WGS) entry which is preliminary data.</text>
</comment>
<dbReference type="Proteomes" id="UP000525078">
    <property type="component" value="Unassembled WGS sequence"/>
</dbReference>
<reference evidence="1 2" key="1">
    <citation type="journal article" date="2020" name="bioRxiv">
        <title>Sequence and annotation of 42 cannabis genomes reveals extensive copy number variation in cannabinoid synthesis and pathogen resistance genes.</title>
        <authorList>
            <person name="Mckernan K.J."/>
            <person name="Helbert Y."/>
            <person name="Kane L.T."/>
            <person name="Ebling H."/>
            <person name="Zhang L."/>
            <person name="Liu B."/>
            <person name="Eaton Z."/>
            <person name="Mclaughlin S."/>
            <person name="Kingan S."/>
            <person name="Baybayan P."/>
            <person name="Concepcion G."/>
            <person name="Jordan M."/>
            <person name="Riva A."/>
            <person name="Barbazuk W."/>
            <person name="Harkins T."/>
        </authorList>
    </citation>
    <scope>NUCLEOTIDE SEQUENCE [LARGE SCALE GENOMIC DNA]</scope>
    <source>
        <strain evidence="2">cv. Jamaican Lion 4</strain>
        <tissue evidence="1">Leaf</tissue>
    </source>
</reference>
<name>A0A7J6E620_CANSA</name>
<gene>
    <name evidence="1" type="ORF">F8388_010016</name>
</gene>